<name>A0AAD9KFJ7_9ANNE</name>
<evidence type="ECO:0000313" key="2">
    <source>
        <dbReference type="EMBL" id="KAK2170264.1"/>
    </source>
</evidence>
<accession>A0AAD9KFJ7</accession>
<reference evidence="2" key="1">
    <citation type="journal article" date="2023" name="Mol. Biol. Evol.">
        <title>Third-Generation Sequencing Reveals the Adaptive Role of the Epigenome in Three Deep-Sea Polychaetes.</title>
        <authorList>
            <person name="Perez M."/>
            <person name="Aroh O."/>
            <person name="Sun Y."/>
            <person name="Lan Y."/>
            <person name="Juniper S.K."/>
            <person name="Young C.R."/>
            <person name="Angers B."/>
            <person name="Qian P.Y."/>
        </authorList>
    </citation>
    <scope>NUCLEOTIDE SEQUENCE</scope>
    <source>
        <strain evidence="2">P08H-3</strain>
    </source>
</reference>
<sequence>MTQPEDTTFYVIQNDEPTVPIVEEESAVIFIFKNVIPVGYLQGIKLTTAELVGRSEQTCSPQAAVAENRNEMDPHSRQLLSQEPYQFSSNQCLDEKYESSQKHICLEVNRNRKRPRSSDFWKNPPKDFPQNVYWGNPNGDSCEQKRCLKKELVDLYQKLREMYRAKYGKEWVHLEPSPDQNKSRQTIRGERQEDRISSVLNTQEADPVCSPEQFMEYE</sequence>
<dbReference type="AlphaFoldDB" id="A0AAD9KFJ7"/>
<evidence type="ECO:0000313" key="3">
    <source>
        <dbReference type="Proteomes" id="UP001208570"/>
    </source>
</evidence>
<evidence type="ECO:0000256" key="1">
    <source>
        <dbReference type="SAM" id="MobiDB-lite"/>
    </source>
</evidence>
<keyword evidence="3" id="KW-1185">Reference proteome</keyword>
<protein>
    <submittedName>
        <fullName evidence="2">Uncharacterized protein</fullName>
    </submittedName>
</protein>
<dbReference type="Proteomes" id="UP001208570">
    <property type="component" value="Unassembled WGS sequence"/>
</dbReference>
<proteinExistence type="predicted"/>
<organism evidence="2 3">
    <name type="scientific">Paralvinella palmiformis</name>
    <dbReference type="NCBI Taxonomy" id="53620"/>
    <lineage>
        <taxon>Eukaryota</taxon>
        <taxon>Metazoa</taxon>
        <taxon>Spiralia</taxon>
        <taxon>Lophotrochozoa</taxon>
        <taxon>Annelida</taxon>
        <taxon>Polychaeta</taxon>
        <taxon>Sedentaria</taxon>
        <taxon>Canalipalpata</taxon>
        <taxon>Terebellida</taxon>
        <taxon>Terebelliformia</taxon>
        <taxon>Alvinellidae</taxon>
        <taxon>Paralvinella</taxon>
    </lineage>
</organism>
<comment type="caution">
    <text evidence="2">The sequence shown here is derived from an EMBL/GenBank/DDBJ whole genome shotgun (WGS) entry which is preliminary data.</text>
</comment>
<gene>
    <name evidence="2" type="ORF">LSH36_3g00036</name>
</gene>
<feature type="compositionally biased region" description="Basic and acidic residues" evidence="1">
    <location>
        <begin position="187"/>
        <end position="196"/>
    </location>
</feature>
<feature type="region of interest" description="Disordered" evidence="1">
    <location>
        <begin position="173"/>
        <end position="218"/>
    </location>
</feature>
<dbReference type="EMBL" id="JAODUP010000003">
    <property type="protein sequence ID" value="KAK2170264.1"/>
    <property type="molecule type" value="Genomic_DNA"/>
</dbReference>